<name>G4Q5P8_ACIIR</name>
<dbReference type="GO" id="GO:0005840">
    <property type="term" value="C:ribosome"/>
    <property type="evidence" value="ECO:0007669"/>
    <property type="project" value="UniProtKB-KW"/>
</dbReference>
<dbReference type="GO" id="GO:0003735">
    <property type="term" value="F:structural constituent of ribosome"/>
    <property type="evidence" value="ECO:0007669"/>
    <property type="project" value="InterPro"/>
</dbReference>
<dbReference type="InParanoid" id="G4Q5P8"/>
<dbReference type="PATRIC" id="fig|568816.4.peg.2077"/>
<sequence>MGKNVGMGKDYTIFAKVDGKVAFERWGKDRRIISIVPVEAEA</sequence>
<dbReference type="EMBL" id="CP003058">
    <property type="protein sequence ID" value="AEQ23344.1"/>
    <property type="molecule type" value="Genomic_DNA"/>
</dbReference>
<evidence type="ECO:0000313" key="1">
    <source>
        <dbReference type="EMBL" id="AEQ23344.1"/>
    </source>
</evidence>
<proteinExistence type="predicted"/>
<dbReference type="SUPFAM" id="SSF110324">
    <property type="entry name" value="Ribosomal L27 protein-like"/>
    <property type="match status" value="1"/>
</dbReference>
<dbReference type="Gene3D" id="2.40.50.100">
    <property type="match status" value="1"/>
</dbReference>
<dbReference type="eggNOG" id="COG0211">
    <property type="taxonomic scope" value="Bacteria"/>
</dbReference>
<reference evidence="1 2" key="1">
    <citation type="journal article" date="2011" name="J. Bacteriol.">
        <title>Complete genome sequence of Acidaminococcus intestini RYC-MR95, a Gram-negative bacterium from the phylum Firmicutes.</title>
        <authorList>
            <person name="D'Auria G."/>
            <person name="Galan J.C."/>
            <person name="Rodriguez-Alcayna M."/>
            <person name="Moya A."/>
            <person name="Baquero F."/>
            <person name="Latorre A."/>
        </authorList>
    </citation>
    <scope>NUCLEOTIDE SEQUENCE [LARGE SCALE GENOMIC DNA]</scope>
    <source>
        <strain evidence="1 2">RyC-MR95</strain>
    </source>
</reference>
<dbReference type="HOGENOM" id="CLU_218579_0_0_9"/>
<keyword evidence="1" id="KW-0689">Ribosomal protein</keyword>
<evidence type="ECO:0000313" key="2">
    <source>
        <dbReference type="Proteomes" id="UP000007093"/>
    </source>
</evidence>
<accession>G4Q5P8</accession>
<dbReference type="KEGG" id="ain:Acin_2145"/>
<dbReference type="STRING" id="568816.Acin_2145"/>
<keyword evidence="1" id="KW-0687">Ribonucleoprotein</keyword>
<keyword evidence="2" id="KW-1185">Reference proteome</keyword>
<dbReference type="InterPro" id="IPR001684">
    <property type="entry name" value="Ribosomal_bL27"/>
</dbReference>
<protein>
    <submittedName>
        <fullName evidence="1">50S ribosomal protein L27</fullName>
    </submittedName>
</protein>
<organism evidence="1 2">
    <name type="scientific">Acidaminococcus intestini (strain RyC-MR95)</name>
    <dbReference type="NCBI Taxonomy" id="568816"/>
    <lineage>
        <taxon>Bacteria</taxon>
        <taxon>Bacillati</taxon>
        <taxon>Bacillota</taxon>
        <taxon>Negativicutes</taxon>
        <taxon>Acidaminococcales</taxon>
        <taxon>Acidaminococcaceae</taxon>
        <taxon>Acidaminococcus</taxon>
    </lineage>
</organism>
<dbReference type="Proteomes" id="UP000007093">
    <property type="component" value="Chromosome"/>
</dbReference>
<gene>
    <name evidence="1" type="ordered locus">Acin_2145</name>
</gene>
<dbReference type="GO" id="GO:0006412">
    <property type="term" value="P:translation"/>
    <property type="evidence" value="ECO:0007669"/>
    <property type="project" value="InterPro"/>
</dbReference>
<dbReference type="AlphaFoldDB" id="G4Q5P8"/>
<dbReference type="Pfam" id="PF01016">
    <property type="entry name" value="Ribosomal_L27"/>
    <property type="match status" value="1"/>
</dbReference>